<dbReference type="EC" id="7.4.2.8" evidence="12"/>
<keyword evidence="7 12" id="KW-0067">ATP-binding</keyword>
<dbReference type="Proteomes" id="UP000682111">
    <property type="component" value="Unassembled WGS sequence"/>
</dbReference>
<evidence type="ECO:0000256" key="6">
    <source>
        <dbReference type="ARBA" id="ARBA00022741"/>
    </source>
</evidence>
<evidence type="ECO:0000256" key="4">
    <source>
        <dbReference type="ARBA" id="ARBA00022475"/>
    </source>
</evidence>
<sequence length="789" mass="90356">MVLSILKKTFGETNDRKLKKYRAIVEKINKLEPELEKLTDDELKNKTSYFKELLRSGKTLEDIKIEAFAVVREASKRVLGMRPYDVQLIGGLVLAEGNIAEMATGEGKTLVASLPSYLHALEEKGVHIITVNDYLATRDRNINGKIHEFLGLTVGLNIPMMLADDKKMAYQADITYGVGTEFGFDYLRDNMVSSIDQRVQRPFHYAIIDEVDSVLIDEAKTPLIIAGKMASSSDLHYIGARLAKKFVQDVDYTFDPETKATSLTDKGIDKVEKAFGIDNLYELEHQTLYHYMIQAVRAHVMFERDVDYIVKDGEIKLVDMFTGRIMEGRTLSDGLHQAIEAKEGLEITDENKTQASITIQNYFRLYKILAGMTGTAKTEEKELLHTYGLNVIQVPTNKPVIRQDLEEKVFKSKHDKYVAVTNEVVERHKKGQPILIGTTSILQSEKVAEYLDKENLKYELLNAKTVEQEVQLISQAGQKGRITIATNMAGRGTDITLGEGVSELGGLHVIGTEKHESRRIDNQLKGRAGRQGDPGSSQFFISLEDDMFKRFAQEDLKKLIPSLTTDEDGLIQNKKVHEFVDRVQRIVEGANFSMREYNLKLDDVINEQRNVIYHIRNKALEQEDIVSELIPVVKSLSFKLIDRYCNDSISEDKWNLQALAKELNYLLATSEVQFDEQEEDIRKIKNIVSKHLDLYLELISKYQENQELQSAMRPIMTFVIDNTWIKHLEDMTRLKEGIGIRHYQQEDPMRLYDKEGLELFEQMYFNLEKEICKHLSNLITQLNESEKEE</sequence>
<comment type="caution">
    <text evidence="17">The sequence shown here is derived from an EMBL/GenBank/DDBJ whole genome shotgun (WGS) entry which is preliminary data.</text>
</comment>
<feature type="domain" description="Helicase C-terminal" evidence="15">
    <location>
        <begin position="412"/>
        <end position="571"/>
    </location>
</feature>
<keyword evidence="5 12" id="KW-0963">Cytoplasm</keyword>
<dbReference type="GO" id="GO:0005829">
    <property type="term" value="C:cytosol"/>
    <property type="evidence" value="ECO:0007669"/>
    <property type="project" value="TreeGrafter"/>
</dbReference>
<evidence type="ECO:0000256" key="11">
    <source>
        <dbReference type="ARBA" id="ARBA00023136"/>
    </source>
</evidence>
<feature type="domain" description="SecA family profile" evidence="16">
    <location>
        <begin position="3"/>
        <end position="572"/>
    </location>
</feature>
<feature type="binding site" evidence="12">
    <location>
        <position position="87"/>
    </location>
    <ligand>
        <name>ATP</name>
        <dbReference type="ChEBI" id="CHEBI:30616"/>
    </ligand>
</feature>
<dbReference type="Pfam" id="PF21090">
    <property type="entry name" value="P-loop_SecA"/>
    <property type="match status" value="2"/>
</dbReference>
<dbReference type="GO" id="GO:0031522">
    <property type="term" value="C:cell envelope Sec protein transport complex"/>
    <property type="evidence" value="ECO:0007669"/>
    <property type="project" value="TreeGrafter"/>
</dbReference>
<comment type="subcellular location">
    <subcellularLocation>
        <location evidence="12">Cell membrane</location>
        <topology evidence="12">Peripheral membrane protein</topology>
        <orientation evidence="12">Cytoplasmic side</orientation>
    </subcellularLocation>
    <subcellularLocation>
        <location evidence="12">Cytoplasm</location>
    </subcellularLocation>
    <subcellularLocation>
        <location evidence="1">Membrane</location>
        <topology evidence="1">Peripheral membrane protein</topology>
    </subcellularLocation>
    <text evidence="12">Distribution is 50-50.</text>
</comment>
<gene>
    <name evidence="17" type="primary">secA2</name>
    <name evidence="12" type="synonym">secA</name>
    <name evidence="17" type="ORF">J27TS8_40880</name>
</gene>
<dbReference type="EMBL" id="BORC01000010">
    <property type="protein sequence ID" value="GIN64095.1"/>
    <property type="molecule type" value="Genomic_DNA"/>
</dbReference>
<dbReference type="SUPFAM" id="SSF81886">
    <property type="entry name" value="Helical scaffold and wing domains of SecA"/>
    <property type="match status" value="1"/>
</dbReference>
<dbReference type="SUPFAM" id="SSF52540">
    <property type="entry name" value="P-loop containing nucleoside triphosphate hydrolases"/>
    <property type="match status" value="2"/>
</dbReference>
<evidence type="ECO:0000256" key="10">
    <source>
        <dbReference type="ARBA" id="ARBA00023010"/>
    </source>
</evidence>
<evidence type="ECO:0000259" key="14">
    <source>
        <dbReference type="PROSITE" id="PS51192"/>
    </source>
</evidence>
<dbReference type="NCBIfam" id="TIGR04397">
    <property type="entry name" value="SecA2_Bac_anthr"/>
    <property type="match status" value="1"/>
</dbReference>
<dbReference type="NCBIfam" id="NF006630">
    <property type="entry name" value="PRK09200.1"/>
    <property type="match status" value="1"/>
</dbReference>
<dbReference type="Pfam" id="PF01043">
    <property type="entry name" value="SecA_PP_bind"/>
    <property type="match status" value="1"/>
</dbReference>
<evidence type="ECO:0000256" key="1">
    <source>
        <dbReference type="ARBA" id="ARBA00004170"/>
    </source>
</evidence>
<keyword evidence="9 12" id="KW-1278">Translocase</keyword>
<dbReference type="PROSITE" id="PS51196">
    <property type="entry name" value="SECA_MOTOR_DEAD"/>
    <property type="match status" value="1"/>
</dbReference>
<name>A0A919WL40_9BACI</name>
<dbReference type="CDD" id="cd17928">
    <property type="entry name" value="DEXDc_SecA"/>
    <property type="match status" value="1"/>
</dbReference>
<evidence type="ECO:0000256" key="8">
    <source>
        <dbReference type="ARBA" id="ARBA00022927"/>
    </source>
</evidence>
<feature type="domain" description="Helicase ATP-binding" evidence="14">
    <location>
        <begin position="89"/>
        <end position="250"/>
    </location>
</feature>
<evidence type="ECO:0000256" key="7">
    <source>
        <dbReference type="ARBA" id="ARBA00022840"/>
    </source>
</evidence>
<keyword evidence="8 12" id="KW-0653">Protein transport</keyword>
<dbReference type="InterPro" id="IPR014001">
    <property type="entry name" value="Helicase_ATP-bd"/>
</dbReference>
<organism evidence="17 18">
    <name type="scientific">Robertmurraya siralis</name>
    <dbReference type="NCBI Taxonomy" id="77777"/>
    <lineage>
        <taxon>Bacteria</taxon>
        <taxon>Bacillati</taxon>
        <taxon>Bacillota</taxon>
        <taxon>Bacilli</taxon>
        <taxon>Bacillales</taxon>
        <taxon>Bacillaceae</taxon>
        <taxon>Robertmurraya</taxon>
    </lineage>
</organism>
<dbReference type="InterPro" id="IPR020937">
    <property type="entry name" value="SecA_CS"/>
</dbReference>
<dbReference type="AlphaFoldDB" id="A0A919WL40"/>
<keyword evidence="18" id="KW-1185">Reference proteome</keyword>
<evidence type="ECO:0000259" key="16">
    <source>
        <dbReference type="PROSITE" id="PS51196"/>
    </source>
</evidence>
<dbReference type="GO" id="GO:0065002">
    <property type="term" value="P:intracellular protein transmembrane transport"/>
    <property type="evidence" value="ECO:0007669"/>
    <property type="project" value="UniProtKB-UniRule"/>
</dbReference>
<dbReference type="GO" id="GO:0006605">
    <property type="term" value="P:protein targeting"/>
    <property type="evidence" value="ECO:0007669"/>
    <property type="project" value="UniProtKB-UniRule"/>
</dbReference>
<dbReference type="Pfam" id="PF07516">
    <property type="entry name" value="SecA_SW"/>
    <property type="match status" value="1"/>
</dbReference>
<dbReference type="InterPro" id="IPR001650">
    <property type="entry name" value="Helicase_C-like"/>
</dbReference>
<dbReference type="CDD" id="cd18803">
    <property type="entry name" value="SF2_C_secA"/>
    <property type="match status" value="1"/>
</dbReference>
<evidence type="ECO:0000313" key="18">
    <source>
        <dbReference type="Proteomes" id="UP000682111"/>
    </source>
</evidence>
<dbReference type="PROSITE" id="PS51194">
    <property type="entry name" value="HELICASE_CTER"/>
    <property type="match status" value="1"/>
</dbReference>
<dbReference type="SMART" id="SM00958">
    <property type="entry name" value="SecA_PP_bind"/>
    <property type="match status" value="1"/>
</dbReference>
<evidence type="ECO:0000256" key="9">
    <source>
        <dbReference type="ARBA" id="ARBA00022967"/>
    </source>
</evidence>
<dbReference type="Pfam" id="PF07517">
    <property type="entry name" value="SecA_DEAD"/>
    <property type="match status" value="1"/>
</dbReference>
<dbReference type="InterPro" id="IPR000185">
    <property type="entry name" value="SecA"/>
</dbReference>
<evidence type="ECO:0000256" key="5">
    <source>
        <dbReference type="ARBA" id="ARBA00022490"/>
    </source>
</evidence>
<protein>
    <recommendedName>
        <fullName evidence="12 13">Protein translocase subunit SecA</fullName>
        <ecNumber evidence="12">7.4.2.8</ecNumber>
    </recommendedName>
</protein>
<keyword evidence="4 12" id="KW-1003">Cell membrane</keyword>
<dbReference type="InterPro" id="IPR027417">
    <property type="entry name" value="P-loop_NTPase"/>
</dbReference>
<dbReference type="InterPro" id="IPR011115">
    <property type="entry name" value="SecA_DEAD"/>
</dbReference>
<dbReference type="Gene3D" id="3.90.1440.10">
    <property type="entry name" value="SecA, preprotein cross-linking domain"/>
    <property type="match status" value="1"/>
</dbReference>
<dbReference type="SMART" id="SM00957">
    <property type="entry name" value="SecA_DEAD"/>
    <property type="match status" value="1"/>
</dbReference>
<dbReference type="InterPro" id="IPR011130">
    <property type="entry name" value="SecA_preprotein_X-link_dom"/>
</dbReference>
<evidence type="ECO:0000256" key="12">
    <source>
        <dbReference type="HAMAP-Rule" id="MF_01382"/>
    </source>
</evidence>
<keyword evidence="3 12" id="KW-0813">Transport</keyword>
<evidence type="ECO:0000313" key="17">
    <source>
        <dbReference type="EMBL" id="GIN64095.1"/>
    </source>
</evidence>
<dbReference type="PANTHER" id="PTHR30612">
    <property type="entry name" value="SECA INNER MEMBRANE COMPONENT OF SEC PROTEIN SECRETION SYSTEM"/>
    <property type="match status" value="1"/>
</dbReference>
<dbReference type="Gene3D" id="1.10.3060.10">
    <property type="entry name" value="Helical scaffold and wing domains of SecA"/>
    <property type="match status" value="1"/>
</dbReference>
<dbReference type="InterPro" id="IPR036670">
    <property type="entry name" value="SecA_X-link_sf"/>
</dbReference>
<proteinExistence type="inferred from homology"/>
<dbReference type="InterPro" id="IPR011116">
    <property type="entry name" value="SecA_Wing/Scaffold"/>
</dbReference>
<dbReference type="InterPro" id="IPR030908">
    <property type="entry name" value="SecA2_Bac_anthr"/>
</dbReference>
<evidence type="ECO:0000259" key="15">
    <source>
        <dbReference type="PROSITE" id="PS51194"/>
    </source>
</evidence>
<dbReference type="PANTHER" id="PTHR30612:SF0">
    <property type="entry name" value="CHLOROPLAST PROTEIN-TRANSPORTING ATPASE"/>
    <property type="match status" value="1"/>
</dbReference>
<keyword evidence="10 12" id="KW-0811">Translocation</keyword>
<feature type="binding site" evidence="12">
    <location>
        <position position="494"/>
    </location>
    <ligand>
        <name>ATP</name>
        <dbReference type="ChEBI" id="CHEBI:30616"/>
    </ligand>
</feature>
<reference evidence="17" key="1">
    <citation type="submission" date="2021-03" db="EMBL/GenBank/DDBJ databases">
        <title>Antimicrobial resistance genes in bacteria isolated from Japanese honey, and their potential for conferring macrolide and lincosamide resistance in the American foulbrood pathogen Paenibacillus larvae.</title>
        <authorList>
            <person name="Okamoto M."/>
            <person name="Kumagai M."/>
            <person name="Kanamori H."/>
            <person name="Takamatsu D."/>
        </authorList>
    </citation>
    <scope>NUCLEOTIDE SEQUENCE</scope>
    <source>
        <strain evidence="17">J27TS8</strain>
    </source>
</reference>
<dbReference type="GO" id="GO:0005886">
    <property type="term" value="C:plasma membrane"/>
    <property type="evidence" value="ECO:0007669"/>
    <property type="project" value="UniProtKB-SubCell"/>
</dbReference>
<dbReference type="PROSITE" id="PS01312">
    <property type="entry name" value="SECA"/>
    <property type="match status" value="1"/>
</dbReference>
<comment type="subunit">
    <text evidence="12">Monomer and homodimer. Part of the essential Sec protein translocation apparatus which comprises SecA, SecYEG and auxiliary proteins SecDF. Other proteins may also be involved.</text>
</comment>
<dbReference type="PRINTS" id="PR00906">
    <property type="entry name" value="SECA"/>
</dbReference>
<comment type="function">
    <text evidence="12">Part of the Sec protein translocase complex. Interacts with the SecYEG preprotein conducting channel. Has a central role in coupling the hydrolysis of ATP to the transfer of proteins into and across the cell membrane, serving as an ATP-driven molecular motor driving the stepwise translocation of polypeptide chains across the membrane.</text>
</comment>
<dbReference type="InterPro" id="IPR036266">
    <property type="entry name" value="SecA_Wing/Scaffold_sf"/>
</dbReference>
<dbReference type="NCBIfam" id="TIGR00963">
    <property type="entry name" value="secA"/>
    <property type="match status" value="1"/>
</dbReference>
<dbReference type="InterPro" id="IPR014018">
    <property type="entry name" value="SecA_motor_DEAD"/>
</dbReference>
<comment type="catalytic activity">
    <reaction evidence="12">
        <text>ATP + H2O + cellular proteinSide 1 = ADP + phosphate + cellular proteinSide 2.</text>
        <dbReference type="EC" id="7.4.2.8"/>
    </reaction>
</comment>
<dbReference type="GO" id="GO:0017038">
    <property type="term" value="P:protein import"/>
    <property type="evidence" value="ECO:0007669"/>
    <property type="project" value="InterPro"/>
</dbReference>
<keyword evidence="11 12" id="KW-0472">Membrane</keyword>
<dbReference type="HAMAP" id="MF_01382">
    <property type="entry name" value="SecA"/>
    <property type="match status" value="1"/>
</dbReference>
<evidence type="ECO:0000256" key="13">
    <source>
        <dbReference type="RuleBase" id="RU003874"/>
    </source>
</evidence>
<feature type="binding site" evidence="12">
    <location>
        <begin position="105"/>
        <end position="109"/>
    </location>
    <ligand>
        <name>ATP</name>
        <dbReference type="ChEBI" id="CHEBI:30616"/>
    </ligand>
</feature>
<dbReference type="Gene3D" id="3.40.50.300">
    <property type="entry name" value="P-loop containing nucleotide triphosphate hydrolases"/>
    <property type="match status" value="3"/>
</dbReference>
<dbReference type="SUPFAM" id="SSF81767">
    <property type="entry name" value="Pre-protein crosslinking domain of SecA"/>
    <property type="match status" value="1"/>
</dbReference>
<dbReference type="FunFam" id="3.40.50.300:FF:000429">
    <property type="entry name" value="Preprotein translocase subunit SecA"/>
    <property type="match status" value="1"/>
</dbReference>
<dbReference type="PROSITE" id="PS51192">
    <property type="entry name" value="HELICASE_ATP_BIND_1"/>
    <property type="match status" value="1"/>
</dbReference>
<evidence type="ECO:0000256" key="3">
    <source>
        <dbReference type="ARBA" id="ARBA00022448"/>
    </source>
</evidence>
<accession>A0A919WL40</accession>
<evidence type="ECO:0000256" key="2">
    <source>
        <dbReference type="ARBA" id="ARBA00007650"/>
    </source>
</evidence>
<dbReference type="GO" id="GO:0005524">
    <property type="term" value="F:ATP binding"/>
    <property type="evidence" value="ECO:0007669"/>
    <property type="project" value="UniProtKB-UniRule"/>
</dbReference>
<keyword evidence="6 12" id="KW-0547">Nucleotide-binding</keyword>
<comment type="similarity">
    <text evidence="2 12 13">Belongs to the SecA family.</text>
</comment>
<dbReference type="InterPro" id="IPR044722">
    <property type="entry name" value="SecA_SF2_C"/>
</dbReference>
<dbReference type="GO" id="GO:0043952">
    <property type="term" value="P:protein transport by the Sec complex"/>
    <property type="evidence" value="ECO:0007669"/>
    <property type="project" value="TreeGrafter"/>
</dbReference>
<dbReference type="GO" id="GO:0008564">
    <property type="term" value="F:protein-exporting ATPase activity"/>
    <property type="evidence" value="ECO:0007669"/>
    <property type="project" value="UniProtKB-EC"/>
</dbReference>